<name>A0A2T2NLJ9_CORCC</name>
<evidence type="ECO:0000313" key="1">
    <source>
        <dbReference type="EMBL" id="PSN66229.1"/>
    </source>
</evidence>
<keyword evidence="2" id="KW-1185">Reference proteome</keyword>
<dbReference type="EMBL" id="KZ678136">
    <property type="protein sequence ID" value="PSN66229.1"/>
    <property type="molecule type" value="Genomic_DNA"/>
</dbReference>
<protein>
    <submittedName>
        <fullName evidence="1">Uncharacterized protein</fullName>
    </submittedName>
</protein>
<proteinExistence type="predicted"/>
<accession>A0A2T2NLJ9</accession>
<evidence type="ECO:0000313" key="2">
    <source>
        <dbReference type="Proteomes" id="UP000240883"/>
    </source>
</evidence>
<dbReference type="OrthoDB" id="4664297at2759"/>
<dbReference type="Gene3D" id="2.60.40.2970">
    <property type="match status" value="1"/>
</dbReference>
<dbReference type="AlphaFoldDB" id="A0A2T2NLJ9"/>
<dbReference type="Proteomes" id="UP000240883">
    <property type="component" value="Unassembled WGS sequence"/>
</dbReference>
<reference evidence="1 2" key="1">
    <citation type="journal article" date="2018" name="Front. Microbiol.">
        <title>Genome-Wide Analysis of Corynespora cassiicola Leaf Fall Disease Putative Effectors.</title>
        <authorList>
            <person name="Lopez D."/>
            <person name="Ribeiro S."/>
            <person name="Label P."/>
            <person name="Fumanal B."/>
            <person name="Venisse J.S."/>
            <person name="Kohler A."/>
            <person name="de Oliveira R.R."/>
            <person name="Labutti K."/>
            <person name="Lipzen A."/>
            <person name="Lail K."/>
            <person name="Bauer D."/>
            <person name="Ohm R.A."/>
            <person name="Barry K.W."/>
            <person name="Spatafora J."/>
            <person name="Grigoriev I.V."/>
            <person name="Martin F.M."/>
            <person name="Pujade-Renaud V."/>
        </authorList>
    </citation>
    <scope>NUCLEOTIDE SEQUENCE [LARGE SCALE GENOMIC DNA]</scope>
    <source>
        <strain evidence="1 2">Philippines</strain>
    </source>
</reference>
<gene>
    <name evidence="1" type="ORF">BS50DRAFT_410370</name>
</gene>
<sequence>MTGRTTVIAAVALVILGGLYFFDTPSVNSLRMSTSESAPSEGVPGLEFKLSQISKNPPSLLVTLKNNNPSSPFTILKWGTPLDSAATNIGVFKLVNAETGEEVKQDGLMINRMMPPSQEDLVTVAPGTEEATEVVFDKPWMPKDPAKYKVVAAGEFKGVWDRDSAHVKASELEAYTDSPLSGRTFATEEAELQVE</sequence>
<organism evidence="1 2">
    <name type="scientific">Corynespora cassiicola Philippines</name>
    <dbReference type="NCBI Taxonomy" id="1448308"/>
    <lineage>
        <taxon>Eukaryota</taxon>
        <taxon>Fungi</taxon>
        <taxon>Dikarya</taxon>
        <taxon>Ascomycota</taxon>
        <taxon>Pezizomycotina</taxon>
        <taxon>Dothideomycetes</taxon>
        <taxon>Pleosporomycetidae</taxon>
        <taxon>Pleosporales</taxon>
        <taxon>Corynesporascaceae</taxon>
        <taxon>Corynespora</taxon>
    </lineage>
</organism>